<evidence type="ECO:0008006" key="4">
    <source>
        <dbReference type="Google" id="ProtNLM"/>
    </source>
</evidence>
<evidence type="ECO:0000313" key="2">
    <source>
        <dbReference type="EMBL" id="MEQ4481092.1"/>
    </source>
</evidence>
<name>A0ABV1KM17_9BACL</name>
<sequence>MKRTKVVFIVVTSILCSLLLLSACSKNKDEFNFIFSYGVYNKNELNTFTNKYTKDLVNDGTVTTKLTLTKEEKEKIFNCMTEIRIKDYQGINHGLEFEPESGYSLEIQLKEEGIKVIWKGGFKDEQKDENFKKLTTLIQGIIESHDEYKKLPNANGGYL</sequence>
<keyword evidence="1" id="KW-0732">Signal</keyword>
<evidence type="ECO:0000313" key="3">
    <source>
        <dbReference type="Proteomes" id="UP001493487"/>
    </source>
</evidence>
<reference evidence="2 3" key="1">
    <citation type="journal article" date="2023" name="Genome Announc.">
        <title>Pan-Genome Analyses of the Genus Cohnella and Proposal of the Novel Species Cohnella silvisoli sp. nov., Isolated from Forest Soil.</title>
        <authorList>
            <person name="Wang C."/>
            <person name="Mao L."/>
            <person name="Bao G."/>
            <person name="Zhu H."/>
        </authorList>
    </citation>
    <scope>NUCLEOTIDE SEQUENCE [LARGE SCALE GENOMIC DNA]</scope>
    <source>
        <strain evidence="2 3">NL03-T5-1</strain>
    </source>
</reference>
<dbReference type="EMBL" id="JASKHM010000001">
    <property type="protein sequence ID" value="MEQ4481092.1"/>
    <property type="molecule type" value="Genomic_DNA"/>
</dbReference>
<keyword evidence="3" id="KW-1185">Reference proteome</keyword>
<proteinExistence type="predicted"/>
<dbReference type="Proteomes" id="UP001493487">
    <property type="component" value="Unassembled WGS sequence"/>
</dbReference>
<evidence type="ECO:0000256" key="1">
    <source>
        <dbReference type="SAM" id="SignalP"/>
    </source>
</evidence>
<dbReference type="RefSeq" id="WP_232182431.1">
    <property type="nucleotide sequence ID" value="NZ_JAIOAP010000001.1"/>
</dbReference>
<gene>
    <name evidence="2" type="ORF">QJS35_01650</name>
</gene>
<comment type="caution">
    <text evidence="2">The sequence shown here is derived from an EMBL/GenBank/DDBJ whole genome shotgun (WGS) entry which is preliminary data.</text>
</comment>
<organism evidence="2 3">
    <name type="scientific">Cohnella silvisoli</name>
    <dbReference type="NCBI Taxonomy" id="2873699"/>
    <lineage>
        <taxon>Bacteria</taxon>
        <taxon>Bacillati</taxon>
        <taxon>Bacillota</taxon>
        <taxon>Bacilli</taxon>
        <taxon>Bacillales</taxon>
        <taxon>Paenibacillaceae</taxon>
        <taxon>Cohnella</taxon>
    </lineage>
</organism>
<dbReference type="PROSITE" id="PS51257">
    <property type="entry name" value="PROKAR_LIPOPROTEIN"/>
    <property type="match status" value="1"/>
</dbReference>
<feature type="chain" id="PRO_5046789633" description="Lipoprotein" evidence="1">
    <location>
        <begin position="23"/>
        <end position="159"/>
    </location>
</feature>
<feature type="signal peptide" evidence="1">
    <location>
        <begin position="1"/>
        <end position="22"/>
    </location>
</feature>
<accession>A0ABV1KM17</accession>
<protein>
    <recommendedName>
        <fullName evidence="4">Lipoprotein</fullName>
    </recommendedName>
</protein>